<evidence type="ECO:0000259" key="6">
    <source>
        <dbReference type="Pfam" id="PF12894"/>
    </source>
</evidence>
<dbReference type="GO" id="GO:0005680">
    <property type="term" value="C:anaphase-promoting complex"/>
    <property type="evidence" value="ECO:0007669"/>
    <property type="project" value="InterPro"/>
</dbReference>
<dbReference type="Gene3D" id="2.130.10.10">
    <property type="entry name" value="YVTN repeat-like/Quinoprotein amine dehydrogenase"/>
    <property type="match status" value="1"/>
</dbReference>
<dbReference type="InterPro" id="IPR015943">
    <property type="entry name" value="WD40/YVTN_repeat-like_dom_sf"/>
</dbReference>
<evidence type="ECO:0000313" key="9">
    <source>
        <dbReference type="Proteomes" id="UP000826271"/>
    </source>
</evidence>
<dbReference type="SUPFAM" id="SSF117289">
    <property type="entry name" value="Nucleoporin domain"/>
    <property type="match status" value="1"/>
</dbReference>
<evidence type="ECO:0000259" key="7">
    <source>
        <dbReference type="Pfam" id="PF12896"/>
    </source>
</evidence>
<name>A0AAV6WAI5_9LAMI</name>
<dbReference type="Proteomes" id="UP000826271">
    <property type="component" value="Unassembled WGS sequence"/>
</dbReference>
<keyword evidence="9" id="KW-1185">Reference proteome</keyword>
<sequence length="928" mass="103113">MPPCHDPPSLNNQIRTLNDNLQDLQNRFEAIDAAAKKQAIENQKRYAEDTKRHDSLMQLLSYIFPQIAAPPPPTIFPPAQVTQKFDEDRARFDQRYKPLMAIPEEFKTQILTPSTQTVTAVAKLQTQNLASSTQPPLPITNTASLSSFFPTEKFIKPGQPRLAPPANLTQTMIPQTPCFTLNSVTHSINQENKIVQQAHKDSTVGCDICLHNTDGVGKCITSICWRPDGKAIAVGLEDGTISLHDVENGKLLRSMKFHSVSVVCLNWEEDRKKIMDGNHNTSTYEDRAARFFPPAPRVPRVPGLVPGDSSGLDENDDSFRELFDSSHQQFNILCSGDKAGTICFSIFGIFPIGRVNIHNLVFRSSLVGNHVSGQLMDASICKVALSNDISHIIVLFSGVLTESETEASGNQLPGSDLQGLHCLVLDSTIFSKRKNELHQVAQQASNVEHLIEVIRRSLSVMSKQWSDAMHVYHEKFNALSSLIIDHGLDSSPQEEFLSLLGGARTSPPVHQFLVNSLGEAGLKRVAKVVCGAGKELQTIVLDHLQPAAEIIGFRLGELRGLSKWRARYLGVGLDENLIDNATEKAGMLLVQVERFIRILSSVVQQFSNFFNWLLKSVKILMSEPSDQIMPFSSELVIIFLKFLYDQDPVGMLLQDTEFHHSIEVDLETKQRVGELTHFGGFSDTEYLKRTLAKEFQQLECCFKEGLEMPLATVSRRILCKDILPLFPVSSLPNFKSSYFPASVSYYQEASHNGTTHQRLTDYTSFMVPDETFPNITNCIGIARGLVHDLDNLKSGHTSLEAALLRVPDGYQCVDLSLYKEQQIVLLLNEITVASESSGNACMMIVQAADITFVPISRASILNSWNLQDLQDSVTDLHLESEKVRQISHSVVAPLAVSASRGVGCVFAARKRALVYILEEDEDEVTDSE</sequence>
<evidence type="ECO:0000256" key="1">
    <source>
        <dbReference type="ARBA" id="ARBA00016067"/>
    </source>
</evidence>
<accession>A0AAV6WAI5</accession>
<dbReference type="PANTHER" id="PTHR13260:SF0">
    <property type="entry name" value="ANAPHASE-PROMOTING COMPLEX SUBUNIT 4"/>
    <property type="match status" value="1"/>
</dbReference>
<feature type="domain" description="Anaphase-promoting complex subunit 4-like WD40" evidence="6">
    <location>
        <begin position="213"/>
        <end position="269"/>
    </location>
</feature>
<feature type="domain" description="Anaphase-promoting complex subunit 4 long" evidence="7">
    <location>
        <begin position="421"/>
        <end position="623"/>
    </location>
</feature>
<dbReference type="InterPro" id="IPR024977">
    <property type="entry name" value="Apc4-like_WD40_dom"/>
</dbReference>
<reference evidence="8" key="1">
    <citation type="submission" date="2019-10" db="EMBL/GenBank/DDBJ databases">
        <authorList>
            <person name="Zhang R."/>
            <person name="Pan Y."/>
            <person name="Wang J."/>
            <person name="Ma R."/>
            <person name="Yu S."/>
        </authorList>
    </citation>
    <scope>NUCLEOTIDE SEQUENCE</scope>
    <source>
        <strain evidence="8">LA-IB0</strain>
        <tissue evidence="8">Leaf</tissue>
    </source>
</reference>
<keyword evidence="2" id="KW-0132">Cell division</keyword>
<dbReference type="EMBL" id="WHWC01000018">
    <property type="protein sequence ID" value="KAG8365467.1"/>
    <property type="molecule type" value="Genomic_DNA"/>
</dbReference>
<keyword evidence="5" id="KW-0131">Cell cycle</keyword>
<evidence type="ECO:0000256" key="2">
    <source>
        <dbReference type="ARBA" id="ARBA00022618"/>
    </source>
</evidence>
<protein>
    <recommendedName>
        <fullName evidence="1">Anaphase-promoting complex subunit 4</fullName>
    </recommendedName>
</protein>
<dbReference type="GO" id="GO:0070979">
    <property type="term" value="P:protein K11-linked ubiquitination"/>
    <property type="evidence" value="ECO:0007669"/>
    <property type="project" value="TreeGrafter"/>
</dbReference>
<dbReference type="GO" id="GO:0034399">
    <property type="term" value="C:nuclear periphery"/>
    <property type="evidence" value="ECO:0007669"/>
    <property type="project" value="TreeGrafter"/>
</dbReference>
<gene>
    <name evidence="8" type="ORF">BUALT_Bualt18G0107800</name>
</gene>
<keyword evidence="3" id="KW-0498">Mitosis</keyword>
<dbReference type="InterPro" id="IPR024790">
    <property type="entry name" value="APC4_long_dom"/>
</dbReference>
<evidence type="ECO:0000256" key="3">
    <source>
        <dbReference type="ARBA" id="ARBA00022776"/>
    </source>
</evidence>
<dbReference type="GO" id="GO:0031145">
    <property type="term" value="P:anaphase-promoting complex-dependent catabolic process"/>
    <property type="evidence" value="ECO:0007669"/>
    <property type="project" value="InterPro"/>
</dbReference>
<evidence type="ECO:0000256" key="5">
    <source>
        <dbReference type="ARBA" id="ARBA00023306"/>
    </source>
</evidence>
<dbReference type="Pfam" id="PF12896">
    <property type="entry name" value="ANAPC4"/>
    <property type="match status" value="1"/>
</dbReference>
<keyword evidence="4" id="KW-0833">Ubl conjugation pathway</keyword>
<dbReference type="InterPro" id="IPR001680">
    <property type="entry name" value="WD40_rpt"/>
</dbReference>
<dbReference type="AlphaFoldDB" id="A0AAV6WAI5"/>
<proteinExistence type="predicted"/>
<evidence type="ECO:0000256" key="4">
    <source>
        <dbReference type="ARBA" id="ARBA00022786"/>
    </source>
</evidence>
<organism evidence="8 9">
    <name type="scientific">Buddleja alternifolia</name>
    <dbReference type="NCBI Taxonomy" id="168488"/>
    <lineage>
        <taxon>Eukaryota</taxon>
        <taxon>Viridiplantae</taxon>
        <taxon>Streptophyta</taxon>
        <taxon>Embryophyta</taxon>
        <taxon>Tracheophyta</taxon>
        <taxon>Spermatophyta</taxon>
        <taxon>Magnoliopsida</taxon>
        <taxon>eudicotyledons</taxon>
        <taxon>Gunneridae</taxon>
        <taxon>Pentapetalae</taxon>
        <taxon>asterids</taxon>
        <taxon>lamiids</taxon>
        <taxon>Lamiales</taxon>
        <taxon>Scrophulariaceae</taxon>
        <taxon>Buddlejeae</taxon>
        <taxon>Buddleja</taxon>
    </lineage>
</organism>
<comment type="caution">
    <text evidence="8">The sequence shown here is derived from an EMBL/GenBank/DDBJ whole genome shotgun (WGS) entry which is preliminary data.</text>
</comment>
<dbReference type="GO" id="GO:0051301">
    <property type="term" value="P:cell division"/>
    <property type="evidence" value="ECO:0007669"/>
    <property type="project" value="UniProtKB-KW"/>
</dbReference>
<dbReference type="SMART" id="SM00320">
    <property type="entry name" value="WD40"/>
    <property type="match status" value="1"/>
</dbReference>
<dbReference type="PANTHER" id="PTHR13260">
    <property type="entry name" value="ANAPHASE PROMOTING COMPLEX SUBUNIT 4 APC4"/>
    <property type="match status" value="1"/>
</dbReference>
<evidence type="ECO:0000313" key="8">
    <source>
        <dbReference type="EMBL" id="KAG8365467.1"/>
    </source>
</evidence>
<dbReference type="Pfam" id="PF12894">
    <property type="entry name" value="ANAPC4_WD40"/>
    <property type="match status" value="1"/>
</dbReference>
<dbReference type="InterPro" id="IPR024789">
    <property type="entry name" value="APC4"/>
</dbReference>